<feature type="transmembrane region" description="Helical" evidence="1">
    <location>
        <begin position="52"/>
        <end position="70"/>
    </location>
</feature>
<keyword evidence="1" id="KW-0472">Membrane</keyword>
<keyword evidence="1" id="KW-0812">Transmembrane</keyword>
<reference evidence="2" key="1">
    <citation type="submission" date="2015-09" db="EMBL/GenBank/DDBJ databases">
        <authorList>
            <consortium name="Pathogen Informatics"/>
        </authorList>
    </citation>
    <scope>NUCLEOTIDE SEQUENCE</scope>
    <source>
        <strain evidence="2">2789STDY5834896</strain>
    </source>
</reference>
<proteinExistence type="predicted"/>
<name>A0A1C6I9K7_9FIRM</name>
<keyword evidence="1" id="KW-1133">Transmembrane helix</keyword>
<protein>
    <submittedName>
        <fullName evidence="2">Uncharacterized protein</fullName>
    </submittedName>
</protein>
<accession>A0A1C6I9K7</accession>
<gene>
    <name evidence="2" type="ORF">SAMEA3545359_01313</name>
</gene>
<dbReference type="AlphaFoldDB" id="A0A1C6I9K7"/>
<dbReference type="EMBL" id="FMHG01000001">
    <property type="protein sequence ID" value="SCJ66270.1"/>
    <property type="molecule type" value="Genomic_DNA"/>
</dbReference>
<sequence>MQEDKTIMAGTALLAAVLVAVILVRSRWLATWLALAAAQQGLPGDIARYADYILTGVALLAIVALAIILWRRPRQ</sequence>
<organism evidence="2">
    <name type="scientific">uncultured Anaerotruncus sp</name>
    <dbReference type="NCBI Taxonomy" id="905011"/>
    <lineage>
        <taxon>Bacteria</taxon>
        <taxon>Bacillati</taxon>
        <taxon>Bacillota</taxon>
        <taxon>Clostridia</taxon>
        <taxon>Eubacteriales</taxon>
        <taxon>Oscillospiraceae</taxon>
        <taxon>Anaerotruncus</taxon>
        <taxon>environmental samples</taxon>
    </lineage>
</organism>
<evidence type="ECO:0000313" key="2">
    <source>
        <dbReference type="EMBL" id="SCJ66270.1"/>
    </source>
</evidence>
<evidence type="ECO:0000256" key="1">
    <source>
        <dbReference type="SAM" id="Phobius"/>
    </source>
</evidence>